<organism evidence="3 4">
    <name type="scientific">Tropicimonas isoalkanivorans</name>
    <dbReference type="NCBI Taxonomy" id="441112"/>
    <lineage>
        <taxon>Bacteria</taxon>
        <taxon>Pseudomonadati</taxon>
        <taxon>Pseudomonadota</taxon>
        <taxon>Alphaproteobacteria</taxon>
        <taxon>Rhodobacterales</taxon>
        <taxon>Roseobacteraceae</taxon>
        <taxon>Tropicimonas</taxon>
    </lineage>
</organism>
<dbReference type="EMBL" id="FOLG01000016">
    <property type="protein sequence ID" value="SFD13572.1"/>
    <property type="molecule type" value="Genomic_DNA"/>
</dbReference>
<dbReference type="STRING" id="441112.SAMN04488094_11674"/>
<dbReference type="Proteomes" id="UP000198728">
    <property type="component" value="Unassembled WGS sequence"/>
</dbReference>
<dbReference type="Gene3D" id="6.10.140.1340">
    <property type="match status" value="1"/>
</dbReference>
<evidence type="ECO:0000313" key="4">
    <source>
        <dbReference type="Proteomes" id="UP000198728"/>
    </source>
</evidence>
<feature type="transmembrane region" description="Helical" evidence="1">
    <location>
        <begin position="23"/>
        <end position="41"/>
    </location>
</feature>
<keyword evidence="1" id="KW-0472">Membrane</keyword>
<evidence type="ECO:0000256" key="1">
    <source>
        <dbReference type="SAM" id="Phobius"/>
    </source>
</evidence>
<sequence length="81" mass="8600">MIPKSVTKGNANMTRNMGSIDRVIRGIIGVVLLIAAFTAGWSGFWTAVAGIVGIVLIGTAVTAYCPPYQMLGINTFKRRDG</sequence>
<dbReference type="Pfam" id="PF11127">
    <property type="entry name" value="YgaP-like_TM"/>
    <property type="match status" value="1"/>
</dbReference>
<name>A0A1I1PV81_9RHOB</name>
<proteinExistence type="predicted"/>
<keyword evidence="4" id="KW-1185">Reference proteome</keyword>
<gene>
    <name evidence="3" type="ORF">SAMN04488094_11674</name>
</gene>
<evidence type="ECO:0000259" key="2">
    <source>
        <dbReference type="Pfam" id="PF11127"/>
    </source>
</evidence>
<dbReference type="AlphaFoldDB" id="A0A1I1PV81"/>
<accession>A0A1I1PV81</accession>
<keyword evidence="1" id="KW-0812">Transmembrane</keyword>
<evidence type="ECO:0000313" key="3">
    <source>
        <dbReference type="EMBL" id="SFD13572.1"/>
    </source>
</evidence>
<keyword evidence="1" id="KW-1133">Transmembrane helix</keyword>
<dbReference type="InterPro" id="IPR021309">
    <property type="entry name" value="YgaP-like_TM"/>
</dbReference>
<reference evidence="3 4" key="1">
    <citation type="submission" date="2016-10" db="EMBL/GenBank/DDBJ databases">
        <authorList>
            <person name="de Groot N.N."/>
        </authorList>
    </citation>
    <scope>NUCLEOTIDE SEQUENCE [LARGE SCALE GENOMIC DNA]</scope>
    <source>
        <strain evidence="3 4">DSM 19548</strain>
    </source>
</reference>
<feature type="domain" description="Inner membrane protein YgaP-like transmembrane" evidence="2">
    <location>
        <begin position="13"/>
        <end position="77"/>
    </location>
</feature>
<feature type="transmembrane region" description="Helical" evidence="1">
    <location>
        <begin position="47"/>
        <end position="68"/>
    </location>
</feature>
<protein>
    <recommendedName>
        <fullName evidence="2">Inner membrane protein YgaP-like transmembrane domain-containing protein</fullName>
    </recommendedName>
</protein>